<dbReference type="Gene3D" id="2.60.40.1120">
    <property type="entry name" value="Carboxypeptidase-like, regulatory domain"/>
    <property type="match status" value="1"/>
</dbReference>
<dbReference type="EMBL" id="LSFL01000001">
    <property type="protein sequence ID" value="OBY67791.1"/>
    <property type="molecule type" value="Genomic_DNA"/>
</dbReference>
<dbReference type="InterPro" id="IPR008969">
    <property type="entry name" value="CarboxyPept-like_regulatory"/>
</dbReference>
<evidence type="ECO:0000313" key="2">
    <source>
        <dbReference type="EMBL" id="OBY67791.1"/>
    </source>
</evidence>
<dbReference type="InterPro" id="IPR043741">
    <property type="entry name" value="DUF5686"/>
</dbReference>
<dbReference type="Pfam" id="PF18939">
    <property type="entry name" value="DUF5686"/>
    <property type="match status" value="1"/>
</dbReference>
<feature type="signal peptide" evidence="1">
    <location>
        <begin position="1"/>
        <end position="19"/>
    </location>
</feature>
<evidence type="ECO:0000313" key="3">
    <source>
        <dbReference type="Proteomes" id="UP000092612"/>
    </source>
</evidence>
<reference evidence="3" key="1">
    <citation type="submission" date="2016-02" db="EMBL/GenBank/DDBJ databases">
        <title>Paenibacillus sp. LPB0068, isolated from Crassostrea gigas.</title>
        <authorList>
            <person name="Shin S.-K."/>
            <person name="Yi H."/>
        </authorList>
    </citation>
    <scope>NUCLEOTIDE SEQUENCE [LARGE SCALE GENOMIC DNA]</scope>
    <source>
        <strain evidence="3">KCTC 23969</strain>
    </source>
</reference>
<evidence type="ECO:0000256" key="1">
    <source>
        <dbReference type="SAM" id="SignalP"/>
    </source>
</evidence>
<dbReference type="RefSeq" id="WP_068355678.1">
    <property type="nucleotide sequence ID" value="NZ_CP019337.1"/>
</dbReference>
<dbReference type="STRING" id="996801.BW723_09105"/>
<organism evidence="2 3">
    <name type="scientific">Polaribacter reichenbachii</name>
    <dbReference type="NCBI Taxonomy" id="996801"/>
    <lineage>
        <taxon>Bacteria</taxon>
        <taxon>Pseudomonadati</taxon>
        <taxon>Bacteroidota</taxon>
        <taxon>Flavobacteriia</taxon>
        <taxon>Flavobacteriales</taxon>
        <taxon>Flavobacteriaceae</taxon>
    </lineage>
</organism>
<dbReference type="SUPFAM" id="SSF49464">
    <property type="entry name" value="Carboxypeptidase regulatory domain-like"/>
    <property type="match status" value="1"/>
</dbReference>
<name>A0A1B8U7G4_9FLAO</name>
<dbReference type="KEGG" id="prn:BW723_09105"/>
<keyword evidence="3" id="KW-1185">Reference proteome</keyword>
<protein>
    <recommendedName>
        <fullName evidence="4">Carboxypeptidase-like regulatory domain-containing protein</fullName>
    </recommendedName>
</protein>
<dbReference type="Pfam" id="PF13715">
    <property type="entry name" value="CarbopepD_reg_2"/>
    <property type="match status" value="1"/>
</dbReference>
<keyword evidence="1" id="KW-0732">Signal</keyword>
<sequence>MKKTLLSLFVLLISSMTIAQVKGKITDTKNEPLSFVSIYLDKTTKGTTSNDNGDYFLETNKLGKQIIVFQFLGYKTLKKEVNITSFPFELNVKLEQENIQLDEISISTKENPADRIIRNVIANKDKNTDKYANYTAKFYSRGLTRIKDLPKKFLGQEVGDLGGGLDSTRSGIIYLSETFSNISFQKKPKKFKEIITASKVSGEDNGVSFNRAEESDINLYNNSIEVFNNLISPISTNAFSYYQYKLEGTFYDKNGKLINKIKLIPRRKNDRVFEGSIYVVEDDWALYGSDLTTTGVQVNLPFINSLGVKQSYNYSDKVDAWVLVTQNIAFDIKFLGFKPRGKFSYVYSDYDFKPNFDENTFTNEVLSFKENATKKDSVFWNTLRPVPLTKEETQDYALKDSIKVVRKSEKFLDSIDNRSNKFKLLSPITGYSYRNTYEKWSLSFRGLIDDFGFNTVQGFKTSLGASYFKRLNDKGKWWSAGFDVEYGLSDKRARPTFYFSKKWNNFSRPRMYITGGVTTAQFNRRNAVNPLDNFALSLFRRQNVLKIYEKEFARIGYSEEIKNGVFFSSSLEYANRKPLFNTTNYSFVSEEKYQPYTSNNPLEPNNFTSSVFTAHKIATLNMGLRFVFGQKYLTYPDSKFNIGNEKYPTLNLNYRKTFAADNADFNSDVLIATLRQDVNTGNYGELFYKIRAGAFLKKKDIPFMDNLQVVGNEMFFTSATNRKNNFGLLEYYQYYTNDKYAEAHIEHNFKGAILGRIPLINKMNFHLIGSAKTMFMSDTKPYSEYSVGLDNIGFGKWRLLRVDYVKSVNGGNRKSGWLFGLNMSF</sequence>
<evidence type="ECO:0008006" key="4">
    <source>
        <dbReference type="Google" id="ProtNLM"/>
    </source>
</evidence>
<dbReference type="OrthoDB" id="983143at2"/>
<feature type="chain" id="PRO_5008616107" description="Carboxypeptidase-like regulatory domain-containing protein" evidence="1">
    <location>
        <begin position="20"/>
        <end position="825"/>
    </location>
</feature>
<proteinExistence type="predicted"/>
<dbReference type="Proteomes" id="UP000092612">
    <property type="component" value="Unassembled WGS sequence"/>
</dbReference>
<dbReference type="AlphaFoldDB" id="A0A1B8U7G4"/>
<accession>A0A1B8U7G4</accession>
<gene>
    <name evidence="2" type="ORF">LPB301_00395</name>
</gene>
<comment type="caution">
    <text evidence="2">The sequence shown here is derived from an EMBL/GenBank/DDBJ whole genome shotgun (WGS) entry which is preliminary data.</text>
</comment>